<dbReference type="InterPro" id="IPR005467">
    <property type="entry name" value="His_kinase_dom"/>
</dbReference>
<dbReference type="SUPFAM" id="SSF55874">
    <property type="entry name" value="ATPase domain of HSP90 chaperone/DNA topoisomerase II/histidine kinase"/>
    <property type="match status" value="1"/>
</dbReference>
<dbReference type="GO" id="GO:0005524">
    <property type="term" value="F:ATP binding"/>
    <property type="evidence" value="ECO:0007669"/>
    <property type="project" value="UniProtKB-KW"/>
</dbReference>
<dbReference type="CDD" id="cd06225">
    <property type="entry name" value="HAMP"/>
    <property type="match status" value="1"/>
</dbReference>
<evidence type="ECO:0000313" key="12">
    <source>
        <dbReference type="EMBL" id="MBB5720277.1"/>
    </source>
</evidence>
<evidence type="ECO:0000256" key="9">
    <source>
        <dbReference type="SAM" id="Phobius"/>
    </source>
</evidence>
<comment type="subcellular location">
    <subcellularLocation>
        <location evidence="2">Membrane</location>
    </subcellularLocation>
</comment>
<keyword evidence="6" id="KW-0547">Nucleotide-binding</keyword>
<keyword evidence="9" id="KW-1133">Transmembrane helix</keyword>
<evidence type="ECO:0000256" key="8">
    <source>
        <dbReference type="ARBA" id="ARBA00022840"/>
    </source>
</evidence>
<dbReference type="GO" id="GO:0007165">
    <property type="term" value="P:signal transduction"/>
    <property type="evidence" value="ECO:0007669"/>
    <property type="project" value="InterPro"/>
</dbReference>
<gene>
    <name evidence="12" type="ORF">FHR23_003240</name>
</gene>
<dbReference type="Pfam" id="PF02518">
    <property type="entry name" value="HATPase_c"/>
    <property type="match status" value="1"/>
</dbReference>
<protein>
    <recommendedName>
        <fullName evidence="3">histidine kinase</fullName>
        <ecNumber evidence="3">2.7.13.3</ecNumber>
    </recommendedName>
</protein>
<evidence type="ECO:0000256" key="7">
    <source>
        <dbReference type="ARBA" id="ARBA00022777"/>
    </source>
</evidence>
<dbReference type="EC" id="2.7.13.3" evidence="3"/>
<keyword evidence="5" id="KW-0808">Transferase</keyword>
<keyword evidence="9" id="KW-0812">Transmembrane</keyword>
<evidence type="ECO:0000256" key="2">
    <source>
        <dbReference type="ARBA" id="ARBA00004370"/>
    </source>
</evidence>
<dbReference type="SUPFAM" id="SSF158472">
    <property type="entry name" value="HAMP domain-like"/>
    <property type="match status" value="1"/>
</dbReference>
<dbReference type="InterPro" id="IPR003594">
    <property type="entry name" value="HATPase_dom"/>
</dbReference>
<sequence>MADTGQAIHRPMRLVAADGSLGGKLLLILTGVGLLGAVAITVLLAAVIMPSFGKLERQTVDGHIDRTHVALNEYASKVESSVRDYGDWNSSYAYMGKPSHAFEVESFSTLALVNLGANGMAYVHNDGRIQIVRWIGLDSQREEPALRQRFVNAIHALNFKKVLAGSNSAAFYLKLGDALAAVGVAQVRRSDGSGTPRGYVLIARRMTSAQLSKLLQLKADIDVASPVAENEVISHSDTLDIAVPVAGPDGVPVASARFSVPRTLSILGRNMLLVAVGGTILLLVIMLTLLRRMIGRLVLDPLNKVEQHMQMVRASGTLGILTSIDRRDEIGSLVTSFNAMLSQLKDLREQLEVQSFKLGKSESAVAVMHNVRNALNPISTILSHGSAKTPAVDRKMLDRAVGELARGDIDEARRQKLATFVTAALDKDEAQRADRAEQMEVGRGALHNVLEIIGKQQADAHARPQLETCDITDIIAQNATIARYSGEHSIAFRFPSRPHWVQANRVLLSQVIGNLFSNAAEAIAASDREGGSISVSVTERDDGKVQIAIQDDGEGFDPGNTPQFFQRGFSTRAHKSGGLGLHWCANSMVAMEGALDLESEGKGLGACAILTVKAAPAEALAAMGIAA</sequence>
<dbReference type="InterPro" id="IPR036890">
    <property type="entry name" value="HATPase_C_sf"/>
</dbReference>
<dbReference type="Pfam" id="PF00672">
    <property type="entry name" value="HAMP"/>
    <property type="match status" value="1"/>
</dbReference>
<keyword evidence="9" id="KW-0472">Membrane</keyword>
<proteinExistence type="predicted"/>
<dbReference type="RefSeq" id="WP_246359956.1">
    <property type="nucleotide sequence ID" value="NZ_BAABIF010000028.1"/>
</dbReference>
<dbReference type="SMART" id="SM00304">
    <property type="entry name" value="HAMP"/>
    <property type="match status" value="1"/>
</dbReference>
<dbReference type="Gene3D" id="3.30.565.10">
    <property type="entry name" value="Histidine kinase-like ATPase, C-terminal domain"/>
    <property type="match status" value="1"/>
</dbReference>
<keyword evidence="8" id="KW-0067">ATP-binding</keyword>
<dbReference type="InterPro" id="IPR050980">
    <property type="entry name" value="2C_sensor_his_kinase"/>
</dbReference>
<dbReference type="Pfam" id="PF05228">
    <property type="entry name" value="CHASE4"/>
    <property type="match status" value="1"/>
</dbReference>
<evidence type="ECO:0000313" key="13">
    <source>
        <dbReference type="Proteomes" id="UP000554342"/>
    </source>
</evidence>
<dbReference type="PROSITE" id="PS50885">
    <property type="entry name" value="HAMP"/>
    <property type="match status" value="1"/>
</dbReference>
<dbReference type="AlphaFoldDB" id="A0A840Z3G0"/>
<keyword evidence="13" id="KW-1185">Reference proteome</keyword>
<comment type="caution">
    <text evidence="12">The sequence shown here is derived from an EMBL/GenBank/DDBJ whole genome shotgun (WGS) entry which is preliminary data.</text>
</comment>
<evidence type="ECO:0000256" key="6">
    <source>
        <dbReference type="ARBA" id="ARBA00022741"/>
    </source>
</evidence>
<dbReference type="InterPro" id="IPR003660">
    <property type="entry name" value="HAMP_dom"/>
</dbReference>
<dbReference type="GO" id="GO:0004673">
    <property type="term" value="F:protein histidine kinase activity"/>
    <property type="evidence" value="ECO:0007669"/>
    <property type="project" value="UniProtKB-EC"/>
</dbReference>
<feature type="transmembrane region" description="Helical" evidence="9">
    <location>
        <begin position="25"/>
        <end position="48"/>
    </location>
</feature>
<dbReference type="Proteomes" id="UP000554342">
    <property type="component" value="Unassembled WGS sequence"/>
</dbReference>
<evidence type="ECO:0000259" key="11">
    <source>
        <dbReference type="PROSITE" id="PS50885"/>
    </source>
</evidence>
<feature type="transmembrane region" description="Helical" evidence="9">
    <location>
        <begin position="271"/>
        <end position="290"/>
    </location>
</feature>
<comment type="catalytic activity">
    <reaction evidence="1">
        <text>ATP + protein L-histidine = ADP + protein N-phospho-L-histidine.</text>
        <dbReference type="EC" id="2.7.13.3"/>
    </reaction>
</comment>
<dbReference type="Gene3D" id="6.10.340.10">
    <property type="match status" value="1"/>
</dbReference>
<evidence type="ECO:0000256" key="1">
    <source>
        <dbReference type="ARBA" id="ARBA00000085"/>
    </source>
</evidence>
<evidence type="ECO:0000256" key="5">
    <source>
        <dbReference type="ARBA" id="ARBA00022679"/>
    </source>
</evidence>
<dbReference type="PROSITE" id="PS50109">
    <property type="entry name" value="HIS_KIN"/>
    <property type="match status" value="1"/>
</dbReference>
<evidence type="ECO:0000259" key="10">
    <source>
        <dbReference type="PROSITE" id="PS50109"/>
    </source>
</evidence>
<dbReference type="GO" id="GO:0016020">
    <property type="term" value="C:membrane"/>
    <property type="evidence" value="ECO:0007669"/>
    <property type="project" value="UniProtKB-SubCell"/>
</dbReference>
<evidence type="ECO:0000256" key="3">
    <source>
        <dbReference type="ARBA" id="ARBA00012438"/>
    </source>
</evidence>
<reference evidence="12 13" key="1">
    <citation type="submission" date="2020-08" db="EMBL/GenBank/DDBJ databases">
        <title>Genomic Encyclopedia of Type Strains, Phase IV (KMG-IV): sequencing the most valuable type-strain genomes for metagenomic binning, comparative biology and taxonomic classification.</title>
        <authorList>
            <person name="Goeker M."/>
        </authorList>
    </citation>
    <scope>NUCLEOTIDE SEQUENCE [LARGE SCALE GENOMIC DNA]</scope>
    <source>
        <strain evidence="12 13">DSM 27203</strain>
    </source>
</reference>
<keyword evidence="7 12" id="KW-0418">Kinase</keyword>
<organism evidence="12 13">
    <name type="scientific">Stakelama sediminis</name>
    <dbReference type="NCBI Taxonomy" id="463200"/>
    <lineage>
        <taxon>Bacteria</taxon>
        <taxon>Pseudomonadati</taxon>
        <taxon>Pseudomonadota</taxon>
        <taxon>Alphaproteobacteria</taxon>
        <taxon>Sphingomonadales</taxon>
        <taxon>Sphingomonadaceae</taxon>
        <taxon>Stakelama</taxon>
    </lineage>
</organism>
<dbReference type="InterPro" id="IPR007892">
    <property type="entry name" value="CHASE4"/>
</dbReference>
<feature type="domain" description="Histidine kinase" evidence="10">
    <location>
        <begin position="408"/>
        <end position="616"/>
    </location>
</feature>
<dbReference type="EMBL" id="JACIJI010000011">
    <property type="protein sequence ID" value="MBB5720277.1"/>
    <property type="molecule type" value="Genomic_DNA"/>
</dbReference>
<dbReference type="PANTHER" id="PTHR44936">
    <property type="entry name" value="SENSOR PROTEIN CREC"/>
    <property type="match status" value="1"/>
</dbReference>
<accession>A0A840Z3G0</accession>
<keyword evidence="4" id="KW-0597">Phosphoprotein</keyword>
<dbReference type="SMART" id="SM00387">
    <property type="entry name" value="HATPase_c"/>
    <property type="match status" value="1"/>
</dbReference>
<dbReference type="PANTHER" id="PTHR44936:SF10">
    <property type="entry name" value="SENSOR PROTEIN RSTB"/>
    <property type="match status" value="1"/>
</dbReference>
<name>A0A840Z3G0_9SPHN</name>
<evidence type="ECO:0000256" key="4">
    <source>
        <dbReference type="ARBA" id="ARBA00022553"/>
    </source>
</evidence>
<feature type="domain" description="HAMP" evidence="11">
    <location>
        <begin position="296"/>
        <end position="349"/>
    </location>
</feature>